<reference evidence="1" key="2">
    <citation type="journal article" date="2015" name="Data Brief">
        <title>Shoot transcriptome of the giant reed, Arundo donax.</title>
        <authorList>
            <person name="Barrero R.A."/>
            <person name="Guerrero F.D."/>
            <person name="Moolhuijzen P."/>
            <person name="Goolsby J.A."/>
            <person name="Tidwell J."/>
            <person name="Bellgard S.E."/>
            <person name="Bellgard M.I."/>
        </authorList>
    </citation>
    <scope>NUCLEOTIDE SEQUENCE</scope>
    <source>
        <tissue evidence="1">Shoot tissue taken approximately 20 cm above the soil surface</tissue>
    </source>
</reference>
<accession>A0A0A8XTM5</accession>
<reference evidence="1" key="1">
    <citation type="submission" date="2014-09" db="EMBL/GenBank/DDBJ databases">
        <authorList>
            <person name="Magalhaes I.L.F."/>
            <person name="Oliveira U."/>
            <person name="Santos F.R."/>
            <person name="Vidigal T.H.D.A."/>
            <person name="Brescovit A.D."/>
            <person name="Santos A.J."/>
        </authorList>
    </citation>
    <scope>NUCLEOTIDE SEQUENCE</scope>
    <source>
        <tissue evidence="1">Shoot tissue taken approximately 20 cm above the soil surface</tissue>
    </source>
</reference>
<organism evidence="1">
    <name type="scientific">Arundo donax</name>
    <name type="common">Giant reed</name>
    <name type="synonym">Donax arundinaceus</name>
    <dbReference type="NCBI Taxonomy" id="35708"/>
    <lineage>
        <taxon>Eukaryota</taxon>
        <taxon>Viridiplantae</taxon>
        <taxon>Streptophyta</taxon>
        <taxon>Embryophyta</taxon>
        <taxon>Tracheophyta</taxon>
        <taxon>Spermatophyta</taxon>
        <taxon>Magnoliopsida</taxon>
        <taxon>Liliopsida</taxon>
        <taxon>Poales</taxon>
        <taxon>Poaceae</taxon>
        <taxon>PACMAD clade</taxon>
        <taxon>Arundinoideae</taxon>
        <taxon>Arundineae</taxon>
        <taxon>Arundo</taxon>
    </lineage>
</organism>
<sequence length="37" mass="4296">MECSINWSVCLPSLFPFQWPSTELTLNTLCHPNTRQT</sequence>
<protein>
    <submittedName>
        <fullName evidence="1">Uncharacterized protein</fullName>
    </submittedName>
</protein>
<proteinExistence type="predicted"/>
<name>A0A0A8XTM5_ARUDO</name>
<evidence type="ECO:0000313" key="1">
    <source>
        <dbReference type="EMBL" id="JAD16020.1"/>
    </source>
</evidence>
<dbReference type="AlphaFoldDB" id="A0A0A8XTM5"/>
<dbReference type="EMBL" id="GBRH01281875">
    <property type="protein sequence ID" value="JAD16020.1"/>
    <property type="molecule type" value="Transcribed_RNA"/>
</dbReference>